<dbReference type="AlphaFoldDB" id="A0AAF0FWJ0"/>
<dbReference type="PROSITE" id="PS51379">
    <property type="entry name" value="4FE4S_FER_2"/>
    <property type="match status" value="1"/>
</dbReference>
<sequence length="405" mass="45805">MQYRTVPKTNDKISAIGFGCMRLPVKNGRIDEKEATKQIHYAIEKGINYFDTAIPYHMGKSESFLGRALLGGFREKVKIATKLPHWSVKSREDMDEILNSQLKKLQTDHIDYYLIHSLAGDSWEKMKNLGVIDFLESAKKSGKIINAGFSFHGDISSFKRIVDENDWEFCQIQYNILDEKNQAGTEGLLYAAQKNLAVIIMEPLRGGNLVNNIPKEVSKIWDEADVKKTPAEWSFQWILNKPEVTTVLSGMNEISQIDENTDTASNAFPDSLTKEELLIVDKAKEAYMKLMKVGCTGCRYCMPCPYGVDIPECFSLYNNYFIFGGKLKTKFHYIIRLGGILSDRGNAGLCRNCGKCKKSCPQNLDIPNLLKDVSKTFEGRTFGIKTAILKKGAELQARISFKKRN</sequence>
<dbReference type="InterPro" id="IPR053135">
    <property type="entry name" value="AKR2_Oxidoreductase"/>
</dbReference>
<dbReference type="EMBL" id="CP091092">
    <property type="protein sequence ID" value="WFN36304.1"/>
    <property type="molecule type" value="Genomic_DNA"/>
</dbReference>
<dbReference type="GO" id="GO:0016491">
    <property type="term" value="F:oxidoreductase activity"/>
    <property type="evidence" value="ECO:0007669"/>
    <property type="project" value="UniProtKB-ARBA"/>
</dbReference>
<dbReference type="CDD" id="cd19096">
    <property type="entry name" value="AKR_Fe-S_oxidoreductase"/>
    <property type="match status" value="1"/>
</dbReference>
<evidence type="ECO:0000259" key="1">
    <source>
        <dbReference type="PROSITE" id="PS51379"/>
    </source>
</evidence>
<dbReference type="InterPro" id="IPR017896">
    <property type="entry name" value="4Fe4S_Fe-S-bd"/>
</dbReference>
<accession>A0AAF0FWJ0</accession>
<dbReference type="GeneID" id="79950564"/>
<dbReference type="Gene3D" id="3.20.20.100">
    <property type="entry name" value="NADP-dependent oxidoreductase domain"/>
    <property type="match status" value="1"/>
</dbReference>
<dbReference type="PANTHER" id="PTHR43312:SF2">
    <property type="entry name" value="OXIDOREDUCTASE"/>
    <property type="match status" value="1"/>
</dbReference>
<name>A0AAF0FWJ0_9EURY</name>
<proteinExistence type="predicted"/>
<dbReference type="InterPro" id="IPR036812">
    <property type="entry name" value="NAD(P)_OxRdtase_dom_sf"/>
</dbReference>
<dbReference type="Pfam" id="PF00248">
    <property type="entry name" value="Aldo_ket_red"/>
    <property type="match status" value="1"/>
</dbReference>
<dbReference type="SUPFAM" id="SSF46548">
    <property type="entry name" value="alpha-helical ferredoxin"/>
    <property type="match status" value="1"/>
</dbReference>
<dbReference type="KEGG" id="manq:L1994_09160"/>
<dbReference type="RefSeq" id="WP_278099141.1">
    <property type="nucleotide sequence ID" value="NZ_CP091092.1"/>
</dbReference>
<dbReference type="SUPFAM" id="SSF51430">
    <property type="entry name" value="NAD(P)-linked oxidoreductase"/>
    <property type="match status" value="1"/>
</dbReference>
<protein>
    <submittedName>
        <fullName evidence="2">Aldo/keto reductase</fullName>
    </submittedName>
</protein>
<dbReference type="InterPro" id="IPR023210">
    <property type="entry name" value="NADP_OxRdtase_dom"/>
</dbReference>
<evidence type="ECO:0000313" key="3">
    <source>
        <dbReference type="Proteomes" id="UP001218895"/>
    </source>
</evidence>
<dbReference type="PROSITE" id="PS00198">
    <property type="entry name" value="4FE4S_FER_1"/>
    <property type="match status" value="1"/>
</dbReference>
<dbReference type="Proteomes" id="UP001218895">
    <property type="component" value="Chromosome"/>
</dbReference>
<organism evidence="2 3">
    <name type="scientific">Methanomicrobium antiquum</name>
    <dbReference type="NCBI Taxonomy" id="487686"/>
    <lineage>
        <taxon>Archaea</taxon>
        <taxon>Methanobacteriati</taxon>
        <taxon>Methanobacteriota</taxon>
        <taxon>Stenosarchaea group</taxon>
        <taxon>Methanomicrobia</taxon>
        <taxon>Methanomicrobiales</taxon>
        <taxon>Methanomicrobiaceae</taxon>
        <taxon>Methanomicrobium</taxon>
    </lineage>
</organism>
<gene>
    <name evidence="2" type="ORF">L1994_09160</name>
</gene>
<dbReference type="Pfam" id="PF13187">
    <property type="entry name" value="Fer4_9"/>
    <property type="match status" value="1"/>
</dbReference>
<keyword evidence="3" id="KW-1185">Reference proteome</keyword>
<reference evidence="2" key="1">
    <citation type="submission" date="2022-01" db="EMBL/GenBank/DDBJ databases">
        <title>Complete genome of Methanomicrobium antiquum DSM 21220.</title>
        <authorList>
            <person name="Chen S.-C."/>
            <person name="You Y.-T."/>
            <person name="Zhou Y.-Z."/>
            <person name="Lai M.-C."/>
        </authorList>
    </citation>
    <scope>NUCLEOTIDE SEQUENCE</scope>
    <source>
        <strain evidence="2">DSM 21220</strain>
    </source>
</reference>
<evidence type="ECO:0000313" key="2">
    <source>
        <dbReference type="EMBL" id="WFN36304.1"/>
    </source>
</evidence>
<dbReference type="PANTHER" id="PTHR43312">
    <property type="entry name" value="D-THREO-ALDOSE 1-DEHYDROGENASE"/>
    <property type="match status" value="1"/>
</dbReference>
<feature type="domain" description="4Fe-4S ferredoxin-type" evidence="1">
    <location>
        <begin position="341"/>
        <end position="372"/>
    </location>
</feature>
<dbReference type="InterPro" id="IPR017900">
    <property type="entry name" value="4Fe4S_Fe_S_CS"/>
</dbReference>